<feature type="chain" id="PRO_5015495900" evidence="3">
    <location>
        <begin position="18"/>
        <end position="967"/>
    </location>
</feature>
<dbReference type="GO" id="GO:0008237">
    <property type="term" value="F:metallopeptidase activity"/>
    <property type="evidence" value="ECO:0007669"/>
    <property type="project" value="UniProtKB-KW"/>
</dbReference>
<dbReference type="EMBL" id="QFFF01000001">
    <property type="protein sequence ID" value="PWG02309.1"/>
    <property type="molecule type" value="Genomic_DNA"/>
</dbReference>
<comment type="similarity">
    <text evidence="1">Belongs to the peptidase M16 family.</text>
</comment>
<keyword evidence="2" id="KW-0482">Metalloprotease</keyword>
<dbReference type="InterPro" id="IPR011765">
    <property type="entry name" value="Pept_M16_N"/>
</dbReference>
<keyword evidence="2" id="KW-0645">Protease</keyword>
<evidence type="ECO:0000313" key="7">
    <source>
        <dbReference type="Proteomes" id="UP000245916"/>
    </source>
</evidence>
<keyword evidence="3" id="KW-0732">Signal</keyword>
<proteinExistence type="inferred from homology"/>
<organism evidence="6 7">
    <name type="scientific">Allosphingosinicella humi</name>
    <dbReference type="NCBI Taxonomy" id="2068657"/>
    <lineage>
        <taxon>Bacteria</taxon>
        <taxon>Pseudomonadati</taxon>
        <taxon>Pseudomonadota</taxon>
        <taxon>Alphaproteobacteria</taxon>
        <taxon>Sphingomonadales</taxon>
        <taxon>Sphingomonadaceae</taxon>
        <taxon>Allosphingosinicella</taxon>
    </lineage>
</organism>
<dbReference type="PANTHER" id="PTHR11851">
    <property type="entry name" value="METALLOPROTEASE"/>
    <property type="match status" value="1"/>
</dbReference>
<name>A0A2U2J1U4_9SPHN</name>
<evidence type="ECO:0000256" key="1">
    <source>
        <dbReference type="ARBA" id="ARBA00007261"/>
    </source>
</evidence>
<dbReference type="OrthoDB" id="9811314at2"/>
<dbReference type="RefSeq" id="WP_109270449.1">
    <property type="nucleotide sequence ID" value="NZ_QFFF01000001.1"/>
</dbReference>
<feature type="domain" description="Peptidase M16 C-terminal" evidence="5">
    <location>
        <begin position="226"/>
        <end position="400"/>
    </location>
</feature>
<keyword evidence="2" id="KW-0378">Hydrolase</keyword>
<dbReference type="Gene3D" id="3.30.830.10">
    <property type="entry name" value="Metalloenzyme, LuxS/M16 peptidase-like"/>
    <property type="match status" value="4"/>
</dbReference>
<dbReference type="GO" id="GO:0046872">
    <property type="term" value="F:metal ion binding"/>
    <property type="evidence" value="ECO:0007669"/>
    <property type="project" value="InterPro"/>
</dbReference>
<evidence type="ECO:0000259" key="5">
    <source>
        <dbReference type="Pfam" id="PF05193"/>
    </source>
</evidence>
<feature type="signal peptide" evidence="3">
    <location>
        <begin position="1"/>
        <end position="17"/>
    </location>
</feature>
<sequence length="967" mass="104055">MRLLKLPITLLSALALAACSATTVSDSPAPAAVAANATAQAPAPAPISELVQAVDIPYEQFTLDNGLRVVVHEDRKAPVVAVSIWYNVGSKDEPEGKTGFAHLFEHLMFNGSENAPGEYFEPLARIGATDLNGTTWFDRTNYFQTVPRAALETVLFLESDRMGHLLGAVTQEKLDNQRGVVQNEKRQGDNQPYGLVEYAQLEALFPEGHPYAHSTIGSMADLDAASLADVKKWFTDNYGPNNAVLVLAGDINAAEARPLVDKYFGDIPRGPENVPAEASVPTLATPVTEVMKDKVATVRLYRNWVVPGLLDPEMVPLDVGASILGGLASSRLDNELVRQDQTAVRVSANLQPFHRLSIFEVQVDVKPGQDPEPVAQRLDAIIADLIAKGPSEDEVSRAVTSVVANRIKGLEEVGGFGGKAVALAEGALYANDPSFYKKQLAAYAEVTPATVQAALQKWLTRPAYVLRVVPGERDPYQEAEVSKAGGVTQRPRYYRAPGPGEQPLAPEPQGFVQVDRSKLPEVGPIADLDFPDVERSRLSNGIEVVFARRAAVPVVLVAVEFDAGYAADPDGKAGLQNLMASLLDEGTTSMNSRELAEARERLGAGIDIDPSLDRTTVTLSALEPNLAASLALMADIVKNPAFDPGEIERLRAQQLAGIASELTQPVGIALRTLPPLLYGEQHPYGTPFTGSGHADDVKALTREDIVAAHQRWIRPDNAQIFVVGNSTLAEIAPLLEANFGDWALPATPKGTKTLDGAIPAPKPRIVLIDRPQSPQSLILAGSILPVQGTDDLTTLLAANEVLGGSFLSRLNTELRETKGWAYGVQGFVNRVEHRVPYIVYAPVQTDKTGPSIAALQEQMNMFLSNKGVTPDELSRTINGSIRELPGSYETSSEVLGAIEGNALYDRPDNYQETLASRYKAMTAAELDQAARTVIDPKQLVWVVVGDAAKVRPQLDALGLPVETMTLE</sequence>
<gene>
    <name evidence="6" type="ORF">DF286_05115</name>
</gene>
<protein>
    <submittedName>
        <fullName evidence="6">Peptidase M16</fullName>
    </submittedName>
</protein>
<dbReference type="Proteomes" id="UP000245916">
    <property type="component" value="Unassembled WGS sequence"/>
</dbReference>
<feature type="domain" description="Peptidase M16 C-terminal" evidence="5">
    <location>
        <begin position="700"/>
        <end position="878"/>
    </location>
</feature>
<dbReference type="AlphaFoldDB" id="A0A2U2J1U4"/>
<comment type="caution">
    <text evidence="6">The sequence shown here is derived from an EMBL/GenBank/DDBJ whole genome shotgun (WGS) entry which is preliminary data.</text>
</comment>
<feature type="domain" description="Peptidase M16 N-terminal" evidence="4">
    <location>
        <begin position="68"/>
        <end position="198"/>
    </location>
</feature>
<feature type="domain" description="Peptidase M16 N-terminal" evidence="4">
    <location>
        <begin position="546"/>
        <end position="653"/>
    </location>
</feature>
<dbReference type="InterPro" id="IPR011249">
    <property type="entry name" value="Metalloenz_LuxS/M16"/>
</dbReference>
<dbReference type="SUPFAM" id="SSF63411">
    <property type="entry name" value="LuxS/MPP-like metallohydrolase"/>
    <property type="match status" value="4"/>
</dbReference>
<evidence type="ECO:0000256" key="2">
    <source>
        <dbReference type="ARBA" id="ARBA00023049"/>
    </source>
</evidence>
<reference evidence="6 7" key="1">
    <citation type="submission" date="2018-05" db="EMBL/GenBank/DDBJ databases">
        <title>Genome of Sphingosinicella humi QZX222.</title>
        <authorList>
            <person name="Qiao Z."/>
            <person name="Wang G."/>
        </authorList>
    </citation>
    <scope>NUCLEOTIDE SEQUENCE [LARGE SCALE GENOMIC DNA]</scope>
    <source>
        <strain evidence="6 7">QZX222</strain>
    </source>
</reference>
<evidence type="ECO:0000256" key="3">
    <source>
        <dbReference type="SAM" id="SignalP"/>
    </source>
</evidence>
<evidence type="ECO:0000313" key="6">
    <source>
        <dbReference type="EMBL" id="PWG02309.1"/>
    </source>
</evidence>
<accession>A0A2U2J1U4</accession>
<dbReference type="Pfam" id="PF00675">
    <property type="entry name" value="Peptidase_M16"/>
    <property type="match status" value="2"/>
</dbReference>
<keyword evidence="7" id="KW-1185">Reference proteome</keyword>
<dbReference type="PANTHER" id="PTHR11851:SF49">
    <property type="entry name" value="MITOCHONDRIAL-PROCESSING PEPTIDASE SUBUNIT ALPHA"/>
    <property type="match status" value="1"/>
</dbReference>
<dbReference type="InterPro" id="IPR007863">
    <property type="entry name" value="Peptidase_M16_C"/>
</dbReference>
<dbReference type="InterPro" id="IPR050361">
    <property type="entry name" value="MPP/UQCRC_Complex"/>
</dbReference>
<evidence type="ECO:0000259" key="4">
    <source>
        <dbReference type="Pfam" id="PF00675"/>
    </source>
</evidence>
<dbReference type="PROSITE" id="PS51257">
    <property type="entry name" value="PROKAR_LIPOPROTEIN"/>
    <property type="match status" value="1"/>
</dbReference>
<dbReference type="Pfam" id="PF05193">
    <property type="entry name" value="Peptidase_M16_C"/>
    <property type="match status" value="2"/>
</dbReference>